<sequence>MIVDLLYYFSINWILKDTNLKIKNKSNNDKLMNVTIMEKNQDKELSRLITSLSKEVDVIPSESKKISAFKLAKRRLNHRERQIHKTGYGMGPKADEKNHDKGNDKRTECTDTESDSENSSVDGEKDFFAKAWENETNEKTESQITNREWLESEINSFCNAIDRQLGKPINVSNSNNIIYPNTSRVNLEESLDSKNPIRFSSNNKTQEGVDKSLAEQQVGHNGFIGKTGKLQFVEIYNQVKATWRKQEFPRQKKIFIKQLKGIFDKEKGKEALIEKIMDKSSIEKLKNHSGINYNTFYSLYNINSILSPHHTGNWLKTIPMYLIVELYKINFMSLLERYNQVKRAHSMVVPRMQMVEIQNKILFEIISKIYSDDEHNLYLLKEFIGKRKSQENFQKSSRFASTR</sequence>
<dbReference type="VEuPathDB" id="PiroplasmaDB:TA07245"/>
<dbReference type="KEGG" id="tan:TA07245"/>
<feature type="compositionally biased region" description="Basic and acidic residues" evidence="1">
    <location>
        <begin position="93"/>
        <end position="109"/>
    </location>
</feature>
<gene>
    <name evidence="2" type="ORF">TA07245</name>
</gene>
<dbReference type="InParanoid" id="Q4UA94"/>
<dbReference type="OrthoDB" id="361894at2759"/>
<dbReference type="GeneID" id="3862525"/>
<dbReference type="eggNOG" id="ENOG502QWX6">
    <property type="taxonomic scope" value="Eukaryota"/>
</dbReference>
<dbReference type="EMBL" id="CR940353">
    <property type="protein sequence ID" value="CAI76259.1"/>
    <property type="molecule type" value="Genomic_DNA"/>
</dbReference>
<dbReference type="AlphaFoldDB" id="Q4UA94"/>
<keyword evidence="3" id="KW-1185">Reference proteome</keyword>
<accession>Q4UA94</accession>
<dbReference type="RefSeq" id="XP_952883.1">
    <property type="nucleotide sequence ID" value="XM_947790.1"/>
</dbReference>
<evidence type="ECO:0000313" key="2">
    <source>
        <dbReference type="EMBL" id="CAI76259.1"/>
    </source>
</evidence>
<evidence type="ECO:0000256" key="1">
    <source>
        <dbReference type="SAM" id="MobiDB-lite"/>
    </source>
</evidence>
<reference evidence="2 3" key="1">
    <citation type="journal article" date="2005" name="Science">
        <title>Genome of the host-cell transforming parasite Theileria annulata compared with T. parva.</title>
        <authorList>
            <person name="Pain A."/>
            <person name="Renauld H."/>
            <person name="Berriman M."/>
            <person name="Murphy L."/>
            <person name="Yeats C.A."/>
            <person name="Weir W."/>
            <person name="Kerhornou A."/>
            <person name="Aslett M."/>
            <person name="Bishop R."/>
            <person name="Bouchier C."/>
            <person name="Cochet M."/>
            <person name="Coulson R.M.R."/>
            <person name="Cronin A."/>
            <person name="de Villiers E.P."/>
            <person name="Fraser A."/>
            <person name="Fosker N."/>
            <person name="Gardner M."/>
            <person name="Goble A."/>
            <person name="Griffiths-Jones S."/>
            <person name="Harris D.E."/>
            <person name="Katzer F."/>
            <person name="Larke N."/>
            <person name="Lord A."/>
            <person name="Maser P."/>
            <person name="McKellar S."/>
            <person name="Mooney P."/>
            <person name="Morton F."/>
            <person name="Nene V."/>
            <person name="O'Neil S."/>
            <person name="Price C."/>
            <person name="Quail M.A."/>
            <person name="Rabbinowitsch E."/>
            <person name="Rawlings N.D."/>
            <person name="Rutter S."/>
            <person name="Saunders D."/>
            <person name="Seeger K."/>
            <person name="Shah T."/>
            <person name="Squares R."/>
            <person name="Squares S."/>
            <person name="Tivey A."/>
            <person name="Walker A.R."/>
            <person name="Woodward J."/>
            <person name="Dobbelaere D.A.E."/>
            <person name="Langsley G."/>
            <person name="Rajandream M.A."/>
            <person name="McKeever D."/>
            <person name="Shiels B."/>
            <person name="Tait A."/>
            <person name="Barrell B.G."/>
            <person name="Hall N."/>
        </authorList>
    </citation>
    <scope>NUCLEOTIDE SEQUENCE [LARGE SCALE GENOMIC DNA]</scope>
    <source>
        <strain evidence="3">Ankara</strain>
    </source>
</reference>
<evidence type="ECO:0000313" key="3">
    <source>
        <dbReference type="Proteomes" id="UP000001950"/>
    </source>
</evidence>
<protein>
    <submittedName>
        <fullName evidence="2">Uncharacterized protein</fullName>
    </submittedName>
</protein>
<organism evidence="2 3">
    <name type="scientific">Theileria annulata</name>
    <dbReference type="NCBI Taxonomy" id="5874"/>
    <lineage>
        <taxon>Eukaryota</taxon>
        <taxon>Sar</taxon>
        <taxon>Alveolata</taxon>
        <taxon>Apicomplexa</taxon>
        <taxon>Aconoidasida</taxon>
        <taxon>Piroplasmida</taxon>
        <taxon>Theileriidae</taxon>
        <taxon>Theileria</taxon>
    </lineage>
</organism>
<name>Q4UA94_THEAN</name>
<dbReference type="OMA" id="PRMQMVE"/>
<proteinExistence type="predicted"/>
<dbReference type="Proteomes" id="UP000001950">
    <property type="component" value="Chromosome 4"/>
</dbReference>
<feature type="region of interest" description="Disordered" evidence="1">
    <location>
        <begin position="80"/>
        <end position="124"/>
    </location>
</feature>